<dbReference type="GO" id="GO:0005507">
    <property type="term" value="F:copper ion binding"/>
    <property type="evidence" value="ECO:0007669"/>
    <property type="project" value="InterPro"/>
</dbReference>
<dbReference type="SUPFAM" id="SSF49503">
    <property type="entry name" value="Cupredoxins"/>
    <property type="match status" value="3"/>
</dbReference>
<dbReference type="CDD" id="cd13861">
    <property type="entry name" value="CuRO_1_CumA_like"/>
    <property type="match status" value="1"/>
</dbReference>
<dbReference type="PANTHER" id="PTHR11709">
    <property type="entry name" value="MULTI-COPPER OXIDASE"/>
    <property type="match status" value="1"/>
</dbReference>
<accession>B2IGP5</accession>
<gene>
    <name evidence="7" type="ordered locus">Bind_2186</name>
</gene>
<evidence type="ECO:0000256" key="4">
    <source>
        <dbReference type="SAM" id="MobiDB-lite"/>
    </source>
</evidence>
<dbReference type="InterPro" id="IPR011707">
    <property type="entry name" value="Cu-oxidase-like_N"/>
</dbReference>
<dbReference type="InterPro" id="IPR045087">
    <property type="entry name" value="Cu-oxidase_fam"/>
</dbReference>
<protein>
    <submittedName>
        <fullName evidence="7">Multicopper oxidase type 3</fullName>
    </submittedName>
</protein>
<dbReference type="eggNOG" id="COG2132">
    <property type="taxonomic scope" value="Bacteria"/>
</dbReference>
<feature type="region of interest" description="Disordered" evidence="4">
    <location>
        <begin position="310"/>
        <end position="333"/>
    </location>
</feature>
<dbReference type="RefSeq" id="WP_012385161.1">
    <property type="nucleotide sequence ID" value="NC_010581.1"/>
</dbReference>
<evidence type="ECO:0000259" key="6">
    <source>
        <dbReference type="Pfam" id="PF07732"/>
    </source>
</evidence>
<dbReference type="OrthoDB" id="9757546at2"/>
<reference evidence="8" key="1">
    <citation type="submission" date="2008-03" db="EMBL/GenBank/DDBJ databases">
        <title>Complete sequence of chromosome of Beijerinckia indica subsp. indica ATCC 9039.</title>
        <authorList>
            <consortium name="US DOE Joint Genome Institute"/>
            <person name="Copeland A."/>
            <person name="Lucas S."/>
            <person name="Lapidus A."/>
            <person name="Glavina del Rio T."/>
            <person name="Dalin E."/>
            <person name="Tice H."/>
            <person name="Bruce D."/>
            <person name="Goodwin L."/>
            <person name="Pitluck S."/>
            <person name="LaButti K."/>
            <person name="Schmutz J."/>
            <person name="Larimer F."/>
            <person name="Land M."/>
            <person name="Hauser L."/>
            <person name="Kyrpides N."/>
            <person name="Mikhailova N."/>
            <person name="Dunfield P.F."/>
            <person name="Dedysh S.N."/>
            <person name="Liesack W."/>
            <person name="Saw J.H."/>
            <person name="Alam M."/>
            <person name="Chen Y."/>
            <person name="Murrell J.C."/>
            <person name="Richardson P."/>
        </authorList>
    </citation>
    <scope>NUCLEOTIDE SEQUENCE [LARGE SCALE GENOMIC DNA]</scope>
    <source>
        <strain evidence="8">ATCC 9039 / DSM 1715 / NCIMB 8712</strain>
    </source>
</reference>
<evidence type="ECO:0000256" key="2">
    <source>
        <dbReference type="ARBA" id="ARBA00023002"/>
    </source>
</evidence>
<feature type="compositionally biased region" description="Basic and acidic residues" evidence="4">
    <location>
        <begin position="310"/>
        <end position="320"/>
    </location>
</feature>
<dbReference type="Gene3D" id="2.60.40.420">
    <property type="entry name" value="Cupredoxins - blue copper proteins"/>
    <property type="match status" value="3"/>
</dbReference>
<dbReference type="Proteomes" id="UP000001695">
    <property type="component" value="Chromosome"/>
</dbReference>
<dbReference type="GO" id="GO:0016491">
    <property type="term" value="F:oxidoreductase activity"/>
    <property type="evidence" value="ECO:0007669"/>
    <property type="project" value="UniProtKB-KW"/>
</dbReference>
<sequence>MRQGLPLTRRHFLGQISISLSLLPHLSRTAQAATEDGFQILEARQGKLRLLPEPQPETDIWGFDGLVPGPLLRFKKGDEIKIRLLNKLDQPLTLHWHGMRGPNAMAGVGGLTQPSVPPGGSFDYRFTPPDSGLFWYHSHVLPLTGEQLDHGLYGGIIVDEPEPPQVDRDLLLVLSDWRLDGTGALEKDYIDRRTAMGIGRLGTLITINDKPVPVTETLRPRSRVRLRIISATDARVMFLGFEALRPYIIAVDGMPCDAPFEPIRQTIPAGPGACFDLLLDLPDAAETEARLVLRGDEGQPDQPLFIFKTAKESSDKETPKEAPPPIPSLPHNPLLPVAIPLQAAFRLDLTIDGGDKQEPGPDKSMAGATTSNGKGSDNKAGTPPNPQQTSPQPASPPNGPALFWTLNGISQQGFGPKPLFSVKRGSAVTLGFINRSAFVQQMRVHGHCFRLLHDLDDGWEPYWRNAVLVPPGRTKHIAFIADNPGKWPIESLMASRQSTGLATWFEVT</sequence>
<dbReference type="EMBL" id="CP001016">
    <property type="protein sequence ID" value="ACB95806.1"/>
    <property type="molecule type" value="Genomic_DNA"/>
</dbReference>
<feature type="compositionally biased region" description="Pro residues" evidence="4">
    <location>
        <begin position="321"/>
        <end position="330"/>
    </location>
</feature>
<feature type="domain" description="Plastocyanin-like" evidence="6">
    <location>
        <begin position="52"/>
        <end position="162"/>
    </location>
</feature>
<proteinExistence type="predicted"/>
<feature type="domain" description="Plastocyanin-like" evidence="5">
    <location>
        <begin position="405"/>
        <end position="507"/>
    </location>
</feature>
<evidence type="ECO:0000313" key="7">
    <source>
        <dbReference type="EMBL" id="ACB95806.1"/>
    </source>
</evidence>
<keyword evidence="1" id="KW-0479">Metal-binding</keyword>
<name>B2IGP5_BEII9</name>
<dbReference type="InterPro" id="IPR033138">
    <property type="entry name" value="Cu_oxidase_CS"/>
</dbReference>
<dbReference type="HOGENOM" id="CLU_009100_6_1_5"/>
<dbReference type="Pfam" id="PF07732">
    <property type="entry name" value="Cu-oxidase_3"/>
    <property type="match status" value="1"/>
</dbReference>
<keyword evidence="8" id="KW-1185">Reference proteome</keyword>
<dbReference type="InterPro" id="IPR011706">
    <property type="entry name" value="Cu-oxidase_C"/>
</dbReference>
<evidence type="ECO:0000259" key="5">
    <source>
        <dbReference type="Pfam" id="PF07731"/>
    </source>
</evidence>
<dbReference type="AlphaFoldDB" id="B2IGP5"/>
<organism evidence="7 8">
    <name type="scientific">Beijerinckia indica subsp. indica (strain ATCC 9039 / DSM 1715 / NCIMB 8712)</name>
    <dbReference type="NCBI Taxonomy" id="395963"/>
    <lineage>
        <taxon>Bacteria</taxon>
        <taxon>Pseudomonadati</taxon>
        <taxon>Pseudomonadota</taxon>
        <taxon>Alphaproteobacteria</taxon>
        <taxon>Hyphomicrobiales</taxon>
        <taxon>Beijerinckiaceae</taxon>
        <taxon>Beijerinckia</taxon>
    </lineage>
</organism>
<evidence type="ECO:0000256" key="3">
    <source>
        <dbReference type="ARBA" id="ARBA00023008"/>
    </source>
</evidence>
<keyword evidence="2" id="KW-0560">Oxidoreductase</keyword>
<keyword evidence="3" id="KW-0186">Copper</keyword>
<dbReference type="PANTHER" id="PTHR11709:SF394">
    <property type="entry name" value="FI03373P-RELATED"/>
    <property type="match status" value="1"/>
</dbReference>
<feature type="region of interest" description="Disordered" evidence="4">
    <location>
        <begin position="351"/>
        <end position="406"/>
    </location>
</feature>
<reference evidence="7 8" key="2">
    <citation type="journal article" date="2010" name="J. Bacteriol.">
        <title>Complete genome sequence of Beijerinckia indica subsp. indica.</title>
        <authorList>
            <person name="Tamas I."/>
            <person name="Dedysh S.N."/>
            <person name="Liesack W."/>
            <person name="Stott M.B."/>
            <person name="Alam M."/>
            <person name="Murrell J.C."/>
            <person name="Dunfield P.F."/>
        </authorList>
    </citation>
    <scope>NUCLEOTIDE SEQUENCE [LARGE SCALE GENOMIC DNA]</scope>
    <source>
        <strain evidence="8">ATCC 9039 / DSM 1715 / NCIMB 8712</strain>
    </source>
</reference>
<evidence type="ECO:0000313" key="8">
    <source>
        <dbReference type="Proteomes" id="UP000001695"/>
    </source>
</evidence>
<dbReference type="Pfam" id="PF07731">
    <property type="entry name" value="Cu-oxidase_2"/>
    <property type="match status" value="1"/>
</dbReference>
<dbReference type="STRING" id="395963.Bind_2186"/>
<evidence type="ECO:0000256" key="1">
    <source>
        <dbReference type="ARBA" id="ARBA00022723"/>
    </source>
</evidence>
<dbReference type="PROSITE" id="PS00079">
    <property type="entry name" value="MULTICOPPER_OXIDASE1"/>
    <property type="match status" value="1"/>
</dbReference>
<dbReference type="KEGG" id="bid:Bind_2186"/>
<dbReference type="InterPro" id="IPR008972">
    <property type="entry name" value="Cupredoxin"/>
</dbReference>